<dbReference type="Pfam" id="PF13649">
    <property type="entry name" value="Methyltransf_25"/>
    <property type="match status" value="1"/>
</dbReference>
<dbReference type="InterPro" id="IPR041698">
    <property type="entry name" value="Methyltransf_25"/>
</dbReference>
<evidence type="ECO:0000313" key="4">
    <source>
        <dbReference type="EMBL" id="MDN4522132.1"/>
    </source>
</evidence>
<reference evidence="4" key="1">
    <citation type="submission" date="2023-07" db="EMBL/GenBank/DDBJ databases">
        <title>Degradation of tert-butanol by M. austroafricanum TBA100.</title>
        <authorList>
            <person name="Helbich S."/>
            <person name="Vainshtein Y."/>
        </authorList>
    </citation>
    <scope>NUCLEOTIDE SEQUENCE</scope>
    <source>
        <strain evidence="4">TBA100</strain>
    </source>
</reference>
<protein>
    <submittedName>
        <fullName evidence="4">Class I SAM-dependent methyltransferase</fullName>
        <ecNumber evidence="4">2.1.-.-</ecNumber>
    </submittedName>
</protein>
<dbReference type="Gene3D" id="3.40.50.150">
    <property type="entry name" value="Vaccinia Virus protein VP39"/>
    <property type="match status" value="1"/>
</dbReference>
<dbReference type="PANTHER" id="PTHR43861">
    <property type="entry name" value="TRANS-ACONITATE 2-METHYLTRANSFERASE-RELATED"/>
    <property type="match status" value="1"/>
</dbReference>
<feature type="domain" description="Methyltransferase" evidence="3">
    <location>
        <begin position="53"/>
        <end position="148"/>
    </location>
</feature>
<dbReference type="Proteomes" id="UP001172687">
    <property type="component" value="Unassembled WGS sequence"/>
</dbReference>
<dbReference type="InterPro" id="IPR029063">
    <property type="entry name" value="SAM-dependent_MTases_sf"/>
</dbReference>
<evidence type="ECO:0000256" key="1">
    <source>
        <dbReference type="ARBA" id="ARBA00022603"/>
    </source>
</evidence>
<keyword evidence="1 4" id="KW-0489">Methyltransferase</keyword>
<comment type="caution">
    <text evidence="4">The sequence shown here is derived from an EMBL/GenBank/DDBJ whole genome shotgun (WGS) entry which is preliminary data.</text>
</comment>
<dbReference type="GO" id="GO:0032259">
    <property type="term" value="P:methylation"/>
    <property type="evidence" value="ECO:0007669"/>
    <property type="project" value="UniProtKB-KW"/>
</dbReference>
<sequence>MVDRANVAQLQAWNGDSGRAWVTLQHVLDRTLKPFEDLIVDSVAAAAGPREQILDLGCGTGATTLALAERLGAHGGCTGIDISEPMIHAARTRARDRNLPVEFVVGDAQSFPFQPNTFDVMVSRFGVMFFDDPTTAFRNLRRATRPGGRLTFVCWRDPTDNPFMSTAERAAAQLLSDLKPGIAGSPGPFAFADAHRTHSILRAGGWTAVDIRPVDVTCTMQESELLPYLTQMGPVGRTLRAVDARTRAQVITSLREAYTEFIVDGEVRYPAACWMVDARG</sequence>
<dbReference type="GO" id="GO:0008168">
    <property type="term" value="F:methyltransferase activity"/>
    <property type="evidence" value="ECO:0007669"/>
    <property type="project" value="UniProtKB-KW"/>
</dbReference>
<dbReference type="CDD" id="cd02440">
    <property type="entry name" value="AdoMet_MTases"/>
    <property type="match status" value="1"/>
</dbReference>
<dbReference type="RefSeq" id="WP_208673661.1">
    <property type="nucleotide sequence ID" value="NZ_CP070380.1"/>
</dbReference>
<accession>A0ABT8HMZ5</accession>
<evidence type="ECO:0000259" key="3">
    <source>
        <dbReference type="Pfam" id="PF13649"/>
    </source>
</evidence>
<dbReference type="SUPFAM" id="SSF53335">
    <property type="entry name" value="S-adenosyl-L-methionine-dependent methyltransferases"/>
    <property type="match status" value="1"/>
</dbReference>
<dbReference type="EMBL" id="JAUHTC010000098">
    <property type="protein sequence ID" value="MDN4522132.1"/>
    <property type="molecule type" value="Genomic_DNA"/>
</dbReference>
<dbReference type="EC" id="2.1.-.-" evidence="4"/>
<keyword evidence="2 4" id="KW-0808">Transferase</keyword>
<evidence type="ECO:0000313" key="5">
    <source>
        <dbReference type="Proteomes" id="UP001172687"/>
    </source>
</evidence>
<evidence type="ECO:0000256" key="2">
    <source>
        <dbReference type="ARBA" id="ARBA00022679"/>
    </source>
</evidence>
<dbReference type="PANTHER" id="PTHR43861:SF1">
    <property type="entry name" value="TRANS-ACONITATE 2-METHYLTRANSFERASE"/>
    <property type="match status" value="1"/>
</dbReference>
<gene>
    <name evidence="4" type="ORF">QYF68_30570</name>
</gene>
<proteinExistence type="predicted"/>
<keyword evidence="5" id="KW-1185">Reference proteome</keyword>
<name>A0ABT8HMZ5_MYCAO</name>
<organism evidence="4 5">
    <name type="scientific">Mycolicibacterium austroafricanum</name>
    <name type="common">Mycobacterium austroafricanum</name>
    <dbReference type="NCBI Taxonomy" id="39687"/>
    <lineage>
        <taxon>Bacteria</taxon>
        <taxon>Bacillati</taxon>
        <taxon>Actinomycetota</taxon>
        <taxon>Actinomycetes</taxon>
        <taxon>Mycobacteriales</taxon>
        <taxon>Mycobacteriaceae</taxon>
        <taxon>Mycolicibacterium</taxon>
    </lineage>
</organism>